<keyword evidence="2" id="KW-0812">Transmembrane</keyword>
<feature type="region of interest" description="Disordered" evidence="1">
    <location>
        <begin position="51"/>
        <end position="90"/>
    </location>
</feature>
<dbReference type="Pfam" id="PF03413">
    <property type="entry name" value="PepSY"/>
    <property type="match status" value="1"/>
</dbReference>
<sequence>MIYGEGGIKVNSKKSIALAILVIGMIGVVIAGYNILHHVFQGVGNPTKNFGENINKPKNINEGSKNKNVMSTEEGNNPKKGDKESTEIGHENAKNIASKYIEEPGASPGSPKIVYIDGKPVYVVPVIKNGKQVGEIYIDVKTGKNLGGAGGAPGG</sequence>
<evidence type="ECO:0000256" key="2">
    <source>
        <dbReference type="SAM" id="Phobius"/>
    </source>
</evidence>
<keyword evidence="5" id="KW-1185">Reference proteome</keyword>
<feature type="domain" description="PepSY" evidence="3">
    <location>
        <begin position="89"/>
        <end position="147"/>
    </location>
</feature>
<feature type="compositionally biased region" description="Basic and acidic residues" evidence="1">
    <location>
        <begin position="76"/>
        <end position="90"/>
    </location>
</feature>
<protein>
    <recommendedName>
        <fullName evidence="3">PepSY domain-containing protein</fullName>
    </recommendedName>
</protein>
<evidence type="ECO:0000313" key="4">
    <source>
        <dbReference type="EMBL" id="ADP77838.1"/>
    </source>
</evidence>
<dbReference type="STRING" id="523846.Mfer_1043"/>
<dbReference type="EMBL" id="CP002278">
    <property type="protein sequence ID" value="ADP77838.1"/>
    <property type="molecule type" value="Genomic_DNA"/>
</dbReference>
<dbReference type="InterPro" id="IPR025711">
    <property type="entry name" value="PepSY"/>
</dbReference>
<dbReference type="HOGENOM" id="CLU_143945_0_0_2"/>
<keyword evidence="2" id="KW-1133">Transmembrane helix</keyword>
<dbReference type="AlphaFoldDB" id="E3GW73"/>
<keyword evidence="2" id="KW-0472">Membrane</keyword>
<evidence type="ECO:0000313" key="5">
    <source>
        <dbReference type="Proteomes" id="UP000002315"/>
    </source>
</evidence>
<accession>E3GW73</accession>
<dbReference type="OrthoDB" id="71550at2157"/>
<name>E3GW73_METFV</name>
<evidence type="ECO:0000256" key="1">
    <source>
        <dbReference type="SAM" id="MobiDB-lite"/>
    </source>
</evidence>
<dbReference type="Proteomes" id="UP000002315">
    <property type="component" value="Chromosome"/>
</dbReference>
<feature type="compositionally biased region" description="Polar residues" evidence="1">
    <location>
        <begin position="51"/>
        <end position="75"/>
    </location>
</feature>
<gene>
    <name evidence="4" type="ordered locus">Mfer_1043</name>
</gene>
<dbReference type="KEGG" id="mfv:Mfer_1043"/>
<feature type="transmembrane region" description="Helical" evidence="2">
    <location>
        <begin position="16"/>
        <end position="36"/>
    </location>
</feature>
<reference evidence="4 5" key="1">
    <citation type="journal article" date="2010" name="Stand. Genomic Sci.">
        <title>Complete genome sequence of Methanothermus fervidus type strain (V24S).</title>
        <authorList>
            <person name="Anderson I."/>
            <person name="Djao O.D."/>
            <person name="Misra M."/>
            <person name="Chertkov O."/>
            <person name="Nolan M."/>
            <person name="Lucas S."/>
            <person name="Lapidus A."/>
            <person name="Del Rio T.G."/>
            <person name="Tice H."/>
            <person name="Cheng J.F."/>
            <person name="Tapia R."/>
            <person name="Han C."/>
            <person name="Goodwin L."/>
            <person name="Pitluck S."/>
            <person name="Liolios K."/>
            <person name="Ivanova N."/>
            <person name="Mavromatis K."/>
            <person name="Mikhailova N."/>
            <person name="Pati A."/>
            <person name="Brambilla E."/>
            <person name="Chen A."/>
            <person name="Palaniappan K."/>
            <person name="Land M."/>
            <person name="Hauser L."/>
            <person name="Chang Y.J."/>
            <person name="Jeffries C.D."/>
            <person name="Sikorski J."/>
            <person name="Spring S."/>
            <person name="Rohde M."/>
            <person name="Eichinger K."/>
            <person name="Huber H."/>
            <person name="Wirth R."/>
            <person name="Goker M."/>
            <person name="Detter J.C."/>
            <person name="Woyke T."/>
            <person name="Bristow J."/>
            <person name="Eisen J.A."/>
            <person name="Markowitz V."/>
            <person name="Hugenholtz P."/>
            <person name="Klenk H.P."/>
            <person name="Kyrpides N.C."/>
        </authorList>
    </citation>
    <scope>NUCLEOTIDE SEQUENCE [LARGE SCALE GENOMIC DNA]</scope>
    <source>
        <strain evidence="5">ATCC 43054 / DSM 2088 / JCM 10308 / V24 S</strain>
    </source>
</reference>
<evidence type="ECO:0000259" key="3">
    <source>
        <dbReference type="Pfam" id="PF03413"/>
    </source>
</evidence>
<proteinExistence type="predicted"/>
<organism evidence="4 5">
    <name type="scientific">Methanothermus fervidus (strain ATCC 43054 / DSM 2088 / JCM 10308 / V24 S)</name>
    <dbReference type="NCBI Taxonomy" id="523846"/>
    <lineage>
        <taxon>Archaea</taxon>
        <taxon>Methanobacteriati</taxon>
        <taxon>Methanobacteriota</taxon>
        <taxon>Methanomada group</taxon>
        <taxon>Methanobacteria</taxon>
        <taxon>Methanobacteriales</taxon>
        <taxon>Methanothermaceae</taxon>
        <taxon>Methanothermus</taxon>
    </lineage>
</organism>